<keyword evidence="9" id="KW-0028">Amino-acid biosynthesis</keyword>
<dbReference type="InterPro" id="IPR033738">
    <property type="entry name" value="AsnB_N"/>
</dbReference>
<comment type="catalytic activity">
    <reaction evidence="8">
        <text>L-aspartate + L-glutamine + ATP + H2O = L-asparagine + L-glutamate + AMP + diphosphate + H(+)</text>
        <dbReference type="Rhea" id="RHEA:12228"/>
        <dbReference type="ChEBI" id="CHEBI:15377"/>
        <dbReference type="ChEBI" id="CHEBI:15378"/>
        <dbReference type="ChEBI" id="CHEBI:29985"/>
        <dbReference type="ChEBI" id="CHEBI:29991"/>
        <dbReference type="ChEBI" id="CHEBI:30616"/>
        <dbReference type="ChEBI" id="CHEBI:33019"/>
        <dbReference type="ChEBI" id="CHEBI:58048"/>
        <dbReference type="ChEBI" id="CHEBI:58359"/>
        <dbReference type="ChEBI" id="CHEBI:456215"/>
        <dbReference type="EC" id="6.3.5.4"/>
    </reaction>
</comment>
<accession>A0A3N4H7S9</accession>
<dbReference type="InterPro" id="IPR017535">
    <property type="entry name" value="Asparagine_synth"/>
</dbReference>
<dbReference type="EC" id="6.3.5.4" evidence="3"/>
<evidence type="ECO:0000256" key="5">
    <source>
        <dbReference type="ARBA" id="ARBA00022840"/>
    </source>
</evidence>
<evidence type="ECO:0000313" key="13">
    <source>
        <dbReference type="Proteomes" id="UP000267536"/>
    </source>
</evidence>
<dbReference type="InterPro" id="IPR014729">
    <property type="entry name" value="Rossmann-like_a/b/a_fold"/>
</dbReference>
<evidence type="ECO:0000256" key="3">
    <source>
        <dbReference type="ARBA" id="ARBA00012737"/>
    </source>
</evidence>
<dbReference type="Pfam" id="PF00733">
    <property type="entry name" value="Asn_synthase"/>
    <property type="match status" value="1"/>
</dbReference>
<evidence type="ECO:0000313" key="12">
    <source>
        <dbReference type="EMBL" id="RPA61244.1"/>
    </source>
</evidence>
<dbReference type="Gene3D" id="3.40.50.620">
    <property type="entry name" value="HUPs"/>
    <property type="match status" value="1"/>
</dbReference>
<keyword evidence="12" id="KW-0808">Transferase</keyword>
<keyword evidence="6 9" id="KW-0061">Asparagine biosynthesis</keyword>
<name>A0A3N4H7S9_9ACTN</name>
<evidence type="ECO:0000256" key="6">
    <source>
        <dbReference type="ARBA" id="ARBA00022888"/>
    </source>
</evidence>
<evidence type="ECO:0000256" key="9">
    <source>
        <dbReference type="PIRSR" id="PIRSR001589-1"/>
    </source>
</evidence>
<dbReference type="EMBL" id="RKMH01000007">
    <property type="protein sequence ID" value="RPA61244.1"/>
    <property type="molecule type" value="Genomic_DNA"/>
</dbReference>
<dbReference type="Pfam" id="PF13537">
    <property type="entry name" value="GATase_7"/>
    <property type="match status" value="1"/>
</dbReference>
<dbReference type="InterPro" id="IPR029055">
    <property type="entry name" value="Ntn_hydrolases_N"/>
</dbReference>
<feature type="binding site" evidence="10">
    <location>
        <position position="266"/>
    </location>
    <ligand>
        <name>ATP</name>
        <dbReference type="ChEBI" id="CHEBI:30616"/>
    </ligand>
</feature>
<dbReference type="InterPro" id="IPR017932">
    <property type="entry name" value="GATase_2_dom"/>
</dbReference>
<feature type="binding site" evidence="10">
    <location>
        <position position="100"/>
    </location>
    <ligand>
        <name>L-glutamine</name>
        <dbReference type="ChEBI" id="CHEBI:58359"/>
    </ligand>
</feature>
<comment type="similarity">
    <text evidence="2">Belongs to the asparagine synthetase family.</text>
</comment>
<dbReference type="GO" id="GO:0016740">
    <property type="term" value="F:transferase activity"/>
    <property type="evidence" value="ECO:0007669"/>
    <property type="project" value="UniProtKB-KW"/>
</dbReference>
<protein>
    <recommendedName>
        <fullName evidence="3">asparagine synthase (glutamine-hydrolyzing)</fullName>
        <ecNumber evidence="3">6.3.5.4</ecNumber>
    </recommendedName>
</protein>
<feature type="active site" description="For GATase activity" evidence="9">
    <location>
        <position position="2"/>
    </location>
</feature>
<evidence type="ECO:0000256" key="10">
    <source>
        <dbReference type="PIRSR" id="PIRSR001589-2"/>
    </source>
</evidence>
<dbReference type="SUPFAM" id="SSF56235">
    <property type="entry name" value="N-terminal nucleophile aminohydrolases (Ntn hydrolases)"/>
    <property type="match status" value="1"/>
</dbReference>
<proteinExistence type="inferred from homology"/>
<dbReference type="CDD" id="cd01991">
    <property type="entry name" value="Asn_synthase_B_C"/>
    <property type="match status" value="1"/>
</dbReference>
<organism evidence="12 13">
    <name type="scientific">Gordonia oryzae</name>
    <dbReference type="NCBI Taxonomy" id="2487349"/>
    <lineage>
        <taxon>Bacteria</taxon>
        <taxon>Bacillati</taxon>
        <taxon>Actinomycetota</taxon>
        <taxon>Actinomycetes</taxon>
        <taxon>Mycobacteriales</taxon>
        <taxon>Gordoniaceae</taxon>
        <taxon>Gordonia</taxon>
    </lineage>
</organism>
<dbReference type="PANTHER" id="PTHR43284">
    <property type="entry name" value="ASPARAGINE SYNTHETASE (GLUTAMINE-HYDROLYZING)"/>
    <property type="match status" value="1"/>
</dbReference>
<comment type="caution">
    <text evidence="12">The sequence shown here is derived from an EMBL/GenBank/DDBJ whole genome shotgun (WGS) entry which is preliminary data.</text>
</comment>
<dbReference type="OrthoDB" id="9763290at2"/>
<dbReference type="PROSITE" id="PS51278">
    <property type="entry name" value="GATASE_TYPE_2"/>
    <property type="match status" value="1"/>
</dbReference>
<evidence type="ECO:0000256" key="8">
    <source>
        <dbReference type="ARBA" id="ARBA00048741"/>
    </source>
</evidence>
<feature type="binding site" evidence="10">
    <location>
        <position position="293"/>
    </location>
    <ligand>
        <name>ATP</name>
        <dbReference type="ChEBI" id="CHEBI:30616"/>
    </ligand>
</feature>
<dbReference type="AlphaFoldDB" id="A0A3N4H7S9"/>
<dbReference type="InterPro" id="IPR001962">
    <property type="entry name" value="Asn_synthase"/>
</dbReference>
<reference evidence="12 13" key="1">
    <citation type="submission" date="2018-11" db="EMBL/GenBank/DDBJ databases">
        <title>Draft genome sequence of Gordonia sp. RS15-1S isolated from rice stems.</title>
        <authorList>
            <person name="Muangham S."/>
        </authorList>
    </citation>
    <scope>NUCLEOTIDE SEQUENCE [LARGE SCALE GENOMIC DNA]</scope>
    <source>
        <strain evidence="12 13">RS15-1S</strain>
    </source>
</reference>
<keyword evidence="7 9" id="KW-0315">Glutamine amidotransferase</keyword>
<keyword evidence="5 10" id="KW-0067">ATP-binding</keyword>
<dbReference type="NCBIfam" id="TIGR03104">
    <property type="entry name" value="trio_amidotrans"/>
    <property type="match status" value="1"/>
</dbReference>
<evidence type="ECO:0000256" key="1">
    <source>
        <dbReference type="ARBA" id="ARBA00005187"/>
    </source>
</evidence>
<dbReference type="GO" id="GO:0004066">
    <property type="term" value="F:asparagine synthase (glutamine-hydrolyzing) activity"/>
    <property type="evidence" value="ECO:0007669"/>
    <property type="project" value="UniProtKB-EC"/>
</dbReference>
<feature type="binding site" evidence="10">
    <location>
        <begin position="369"/>
        <end position="370"/>
    </location>
    <ligand>
        <name>ATP</name>
        <dbReference type="ChEBI" id="CHEBI:30616"/>
    </ligand>
</feature>
<dbReference type="PIRSF" id="PIRSF001589">
    <property type="entry name" value="Asn_synthetase_glu-h"/>
    <property type="match status" value="1"/>
</dbReference>
<dbReference type="InterPro" id="IPR006426">
    <property type="entry name" value="Asn_synth_AEB"/>
</dbReference>
<evidence type="ECO:0000256" key="2">
    <source>
        <dbReference type="ARBA" id="ARBA00005752"/>
    </source>
</evidence>
<dbReference type="CDD" id="cd00712">
    <property type="entry name" value="AsnB"/>
    <property type="match status" value="1"/>
</dbReference>
<evidence type="ECO:0000259" key="11">
    <source>
        <dbReference type="PROSITE" id="PS51278"/>
    </source>
</evidence>
<dbReference type="Gene3D" id="3.60.20.10">
    <property type="entry name" value="Glutamine Phosphoribosylpyrophosphate, subunit 1, domain 1"/>
    <property type="match status" value="1"/>
</dbReference>
<evidence type="ECO:0000256" key="4">
    <source>
        <dbReference type="ARBA" id="ARBA00022741"/>
    </source>
</evidence>
<dbReference type="GO" id="GO:0005829">
    <property type="term" value="C:cytosol"/>
    <property type="evidence" value="ECO:0007669"/>
    <property type="project" value="TreeGrafter"/>
</dbReference>
<dbReference type="PANTHER" id="PTHR43284:SF1">
    <property type="entry name" value="ASPARAGINE SYNTHETASE"/>
    <property type="match status" value="1"/>
</dbReference>
<dbReference type="SUPFAM" id="SSF52402">
    <property type="entry name" value="Adenine nucleotide alpha hydrolases-like"/>
    <property type="match status" value="1"/>
</dbReference>
<dbReference type="RefSeq" id="WP_123929597.1">
    <property type="nucleotide sequence ID" value="NZ_JBPSDP010000006.1"/>
</dbReference>
<dbReference type="GO" id="GO:0006529">
    <property type="term" value="P:asparagine biosynthetic process"/>
    <property type="evidence" value="ECO:0007669"/>
    <property type="project" value="UniProtKB-KW"/>
</dbReference>
<dbReference type="GO" id="GO:0005524">
    <property type="term" value="F:ATP binding"/>
    <property type="evidence" value="ECO:0007669"/>
    <property type="project" value="UniProtKB-KW"/>
</dbReference>
<sequence length="600" mass="65856">MCGVCGEIRFDGSTPDVSSVGAMTAAMTRRGPDACGVYMKGSVALGHRRLKIIDLSERGGQPMVDPELGLALVFNGCIYNYQQLRHELEGKGYRFFSHADSEVILKAFHAWGADCVDRLIGMFAFAVVDTDSGTVTLARDRLGIKPLYLAETPGRLRFASSLQALLRAGDVDTSIDRVALHHYFSFHAVVPAPRTMYSGIGKLPPATVRTITRDGRSTERRYWEPMFAPHADRTDWDEKRWQHELIDSLRTAVRRRMVADVPVGVLLSGGIDSSLVVALLAEQGQTDLATFSIGFDSAAGESGDEYAYSDLIADTFGTDHHKIHIGTDRLLPAVGDTIAAMSEPMVSHDCVAFYLLSQEVSKSIKVVQSGQGADEILGGYSWYPPLAGIARPETTKAYREVFFDRSHEEIAAILSDDYLLAERDVDPSWEFALAHQSAPGAHTSVDAALRLDTTVMLVDDPVKRVDTMTMAWGLEARVPFLDHEFVELAATCPPDLKLAHGGKGVLKEASRAMLPSAVIDRTKGYFPVPGIRHLEGEVFDLVADVLKTRSATDRGLYRPAALDRLFADPNGIRTRLDGNELWQVAMLEMWLQTMEGLTAP</sequence>
<feature type="domain" description="Glutamine amidotransferase type-2" evidence="11">
    <location>
        <begin position="2"/>
        <end position="214"/>
    </location>
</feature>
<gene>
    <name evidence="12" type="ORF">EF294_11360</name>
</gene>
<dbReference type="InterPro" id="IPR051786">
    <property type="entry name" value="ASN_synthetase/amidase"/>
</dbReference>
<keyword evidence="13" id="KW-1185">Reference proteome</keyword>
<keyword evidence="4 10" id="KW-0547">Nucleotide-binding</keyword>
<evidence type="ECO:0000256" key="7">
    <source>
        <dbReference type="ARBA" id="ARBA00022962"/>
    </source>
</evidence>
<dbReference type="NCBIfam" id="TIGR01536">
    <property type="entry name" value="asn_synth_AEB"/>
    <property type="match status" value="1"/>
</dbReference>
<comment type="pathway">
    <text evidence="1">Amino-acid biosynthesis; L-asparagine biosynthesis; L-asparagine from L-aspartate (L-Gln route): step 1/1.</text>
</comment>
<dbReference type="Proteomes" id="UP000267536">
    <property type="component" value="Unassembled WGS sequence"/>
</dbReference>